<sequence length="518" mass="57700">MDYKSSGHYGDICLVHCTMAHRLWRCHRIFLPSPGLRCTPLTSKRVVDAVRVEFRQMSLRIQTEKASCLAYVLLILQHALKVRLVLLTCVAGIMEHSVTSVDLQVVACYMHLAHRTQHDFSDLYLLWVTTGLLSLADVAECRHCNRKESYICCDFSFNCVTSKHCESTTVPHVLLHASCPFLWILTRSLWGLRERLSLLFERYFLPLPSSRSQSSDRWMCDGQTRALQNKGERANANAKKEVKLSTGDAVSPRLEVPKACWSSSSLRIGTHVPQCPLPVLDKLSPSHGECRTSALPNPSAGCVSSTVSGLGFTSLDSGSPNRLSVDGCSCLYRFLNELTHLEGRTTVFVMNDCSQRRGQSVWLGNRSVTVAGAGDGSGEHCRIGTSGLVGTAEWEVNFVFPHSRLSTDKQQRAQQEISLLRAIVPSVLETSERRISFKDVDGSTFYMVRSYDDMAEGRMYFGLHQYPTNASPSDVSVSTKEPRHFFSSLESLCAAWSMPYLCNLAVRLAAGIYDPVPE</sequence>
<proteinExistence type="predicted"/>
<evidence type="ECO:0000313" key="1">
    <source>
        <dbReference type="EMBL" id="CCC50667.1"/>
    </source>
</evidence>
<organism evidence="1">
    <name type="scientific">Trypanosoma vivax (strain Y486)</name>
    <dbReference type="NCBI Taxonomy" id="1055687"/>
    <lineage>
        <taxon>Eukaryota</taxon>
        <taxon>Discoba</taxon>
        <taxon>Euglenozoa</taxon>
        <taxon>Kinetoplastea</taxon>
        <taxon>Metakinetoplastina</taxon>
        <taxon>Trypanosomatida</taxon>
        <taxon>Trypanosomatidae</taxon>
        <taxon>Trypanosoma</taxon>
        <taxon>Duttonella</taxon>
    </lineage>
</organism>
<name>G0U312_TRYVY</name>
<accession>G0U312</accession>
<dbReference type="AlphaFoldDB" id="G0U312"/>
<protein>
    <submittedName>
        <fullName evidence="1">Uncharacterized protein</fullName>
    </submittedName>
</protein>
<gene>
    <name evidence="1" type="ORF">TVY486_0904880</name>
</gene>
<dbReference type="VEuPathDB" id="TriTrypDB:TvY486_0904880"/>
<reference evidence="1" key="1">
    <citation type="journal article" date="2012" name="Proc. Natl. Acad. Sci. U.S.A.">
        <title>Antigenic diversity is generated by distinct evolutionary mechanisms in African trypanosome species.</title>
        <authorList>
            <person name="Jackson A.P."/>
            <person name="Berry A."/>
            <person name="Aslett M."/>
            <person name="Allison H.C."/>
            <person name="Burton P."/>
            <person name="Vavrova-Anderson J."/>
            <person name="Brown R."/>
            <person name="Browne H."/>
            <person name="Corton N."/>
            <person name="Hauser H."/>
            <person name="Gamble J."/>
            <person name="Gilderthorp R."/>
            <person name="Marcello L."/>
            <person name="McQuillan J."/>
            <person name="Otto T.D."/>
            <person name="Quail M.A."/>
            <person name="Sanders M.J."/>
            <person name="van Tonder A."/>
            <person name="Ginger M.L."/>
            <person name="Field M.C."/>
            <person name="Barry J.D."/>
            <person name="Hertz-Fowler C."/>
            <person name="Berriman M."/>
        </authorList>
    </citation>
    <scope>NUCLEOTIDE SEQUENCE</scope>
    <source>
        <strain evidence="1">Y486</strain>
    </source>
</reference>
<dbReference type="EMBL" id="HE573025">
    <property type="protein sequence ID" value="CCC50667.1"/>
    <property type="molecule type" value="Genomic_DNA"/>
</dbReference>